<organism evidence="1 2">
    <name type="scientific">Batillaria attramentaria</name>
    <dbReference type="NCBI Taxonomy" id="370345"/>
    <lineage>
        <taxon>Eukaryota</taxon>
        <taxon>Metazoa</taxon>
        <taxon>Spiralia</taxon>
        <taxon>Lophotrochozoa</taxon>
        <taxon>Mollusca</taxon>
        <taxon>Gastropoda</taxon>
        <taxon>Caenogastropoda</taxon>
        <taxon>Sorbeoconcha</taxon>
        <taxon>Cerithioidea</taxon>
        <taxon>Batillariidae</taxon>
        <taxon>Batillaria</taxon>
    </lineage>
</organism>
<dbReference type="AlphaFoldDB" id="A0ABD0LXQ2"/>
<comment type="caution">
    <text evidence="1">The sequence shown here is derived from an EMBL/GenBank/DDBJ whole genome shotgun (WGS) entry which is preliminary data.</text>
</comment>
<accession>A0ABD0LXQ2</accession>
<dbReference type="Proteomes" id="UP001519460">
    <property type="component" value="Unassembled WGS sequence"/>
</dbReference>
<proteinExistence type="predicted"/>
<name>A0ABD0LXQ2_9CAEN</name>
<evidence type="ECO:0000313" key="2">
    <source>
        <dbReference type="Proteomes" id="UP001519460"/>
    </source>
</evidence>
<dbReference type="EMBL" id="JACVVK020000015">
    <property type="protein sequence ID" value="KAK7504454.1"/>
    <property type="molecule type" value="Genomic_DNA"/>
</dbReference>
<protein>
    <submittedName>
        <fullName evidence="1">Uncharacterized protein</fullName>
    </submittedName>
</protein>
<sequence>MGIRPCCWRLTVDGFAVDHPEPDREADDRSSRGTKLLCGTRERINVLLHDHAALLRRRSERNGEKSAVTLYSFSNRAEKRGLNSVNRALQFQTLSCVSF</sequence>
<keyword evidence="2" id="KW-1185">Reference proteome</keyword>
<reference evidence="1 2" key="1">
    <citation type="journal article" date="2023" name="Sci. Data">
        <title>Genome assembly of the Korean intertidal mud-creeper Batillaria attramentaria.</title>
        <authorList>
            <person name="Patra A.K."/>
            <person name="Ho P.T."/>
            <person name="Jun S."/>
            <person name="Lee S.J."/>
            <person name="Kim Y."/>
            <person name="Won Y.J."/>
        </authorList>
    </citation>
    <scope>NUCLEOTIDE SEQUENCE [LARGE SCALE GENOMIC DNA]</scope>
    <source>
        <strain evidence="1">Wonlab-2016</strain>
    </source>
</reference>
<gene>
    <name evidence="1" type="ORF">BaRGS_00004320</name>
</gene>
<evidence type="ECO:0000313" key="1">
    <source>
        <dbReference type="EMBL" id="KAK7504454.1"/>
    </source>
</evidence>